<dbReference type="RefSeq" id="WP_254291627.1">
    <property type="nucleotide sequence ID" value="NZ_JAMLDX010000002.1"/>
</dbReference>
<dbReference type="Pfam" id="PF13458">
    <property type="entry name" value="Peripla_BP_6"/>
    <property type="match status" value="1"/>
</dbReference>
<name>A0A9X2HIM6_9SPHN</name>
<dbReference type="InterPro" id="IPR028081">
    <property type="entry name" value="Leu-bd"/>
</dbReference>
<keyword evidence="3" id="KW-0029">Amino-acid transport</keyword>
<dbReference type="SUPFAM" id="SSF53822">
    <property type="entry name" value="Periplasmic binding protein-like I"/>
    <property type="match status" value="1"/>
</dbReference>
<dbReference type="AlphaFoldDB" id="A0A9X2HIM6"/>
<dbReference type="PANTHER" id="PTHR30483">
    <property type="entry name" value="LEUCINE-SPECIFIC-BINDING PROTEIN"/>
    <property type="match status" value="1"/>
</dbReference>
<reference evidence="6" key="1">
    <citation type="submission" date="2022-05" db="EMBL/GenBank/DDBJ databases">
        <title>Sphingomonas sp. strain MG17 Genome sequencing and assembly.</title>
        <authorList>
            <person name="Kim I."/>
        </authorList>
    </citation>
    <scope>NUCLEOTIDE SEQUENCE</scope>
    <source>
        <strain evidence="6">MG17</strain>
    </source>
</reference>
<evidence type="ECO:0000313" key="6">
    <source>
        <dbReference type="EMBL" id="MCP3729636.1"/>
    </source>
</evidence>
<dbReference type="Proteomes" id="UP001139451">
    <property type="component" value="Unassembled WGS sequence"/>
</dbReference>
<dbReference type="GO" id="GO:0006865">
    <property type="term" value="P:amino acid transport"/>
    <property type="evidence" value="ECO:0007669"/>
    <property type="project" value="UniProtKB-KW"/>
</dbReference>
<comment type="similarity">
    <text evidence="1">Belongs to the leucine-binding protein family.</text>
</comment>
<gene>
    <name evidence="6" type="ORF">M9978_04270</name>
</gene>
<evidence type="ECO:0000256" key="1">
    <source>
        <dbReference type="ARBA" id="ARBA00010062"/>
    </source>
</evidence>
<evidence type="ECO:0000256" key="4">
    <source>
        <dbReference type="SAM" id="MobiDB-lite"/>
    </source>
</evidence>
<organism evidence="6 7">
    <name type="scientific">Sphingomonas tagetis</name>
    <dbReference type="NCBI Taxonomy" id="2949092"/>
    <lineage>
        <taxon>Bacteria</taxon>
        <taxon>Pseudomonadati</taxon>
        <taxon>Pseudomonadota</taxon>
        <taxon>Alphaproteobacteria</taxon>
        <taxon>Sphingomonadales</taxon>
        <taxon>Sphingomonadaceae</taxon>
        <taxon>Sphingomonas</taxon>
    </lineage>
</organism>
<dbReference type="CDD" id="cd06339">
    <property type="entry name" value="PBP1_YraM_LppC_lipoprotein-like"/>
    <property type="match status" value="1"/>
</dbReference>
<dbReference type="Gene3D" id="3.40.50.2300">
    <property type="match status" value="2"/>
</dbReference>
<dbReference type="InterPro" id="IPR051010">
    <property type="entry name" value="BCAA_transport"/>
</dbReference>
<feature type="domain" description="Leucine-binding protein" evidence="5">
    <location>
        <begin position="67"/>
        <end position="380"/>
    </location>
</feature>
<proteinExistence type="inferred from homology"/>
<dbReference type="EMBL" id="JAMLDX010000002">
    <property type="protein sequence ID" value="MCP3729636.1"/>
    <property type="molecule type" value="Genomic_DNA"/>
</dbReference>
<keyword evidence="7" id="KW-1185">Reference proteome</keyword>
<sequence length="397" mass="40764">MAEAAVTPQRGIASLLRGIVVAGALAVAACVRPSAPPPEPARPGPAPVRPAPGPVGPGLPDDAQRHRVALLVPLTGANAGVGRSLANATQLAILDTKAEEVRITTYDTALGAAAAAQRALADGNQLILGPLLAEDARAIAPIARRAGVPVLAFSNDTSVAGNGTFLMGYAPAQSIERVVDYARRSGVTDFAGLMPTGLYGERASTAFLRAVEGAGGKVTALETYNRGPAAMNAAIGRLARSPFQAVLIADSASGAVAAIPGIRRASPGARVLGPELWNSDTGIGGMTALNGAWFASVSDTLYRTYAAKYRARFGASPYRLSTLGYDAVLLTVRVARDWRPGDVFPTDRLSDRGGFGGLDGAFRFGRDGIAERALEVQEIRGGTTVTVSPAPSSFGGR</sequence>
<evidence type="ECO:0000256" key="2">
    <source>
        <dbReference type="ARBA" id="ARBA00022729"/>
    </source>
</evidence>
<evidence type="ECO:0000313" key="7">
    <source>
        <dbReference type="Proteomes" id="UP001139451"/>
    </source>
</evidence>
<evidence type="ECO:0000256" key="3">
    <source>
        <dbReference type="ARBA" id="ARBA00022970"/>
    </source>
</evidence>
<feature type="region of interest" description="Disordered" evidence="4">
    <location>
        <begin position="34"/>
        <end position="59"/>
    </location>
</feature>
<keyword evidence="2" id="KW-0732">Signal</keyword>
<feature type="compositionally biased region" description="Pro residues" evidence="4">
    <location>
        <begin position="34"/>
        <end position="57"/>
    </location>
</feature>
<keyword evidence="3" id="KW-0813">Transport</keyword>
<evidence type="ECO:0000259" key="5">
    <source>
        <dbReference type="Pfam" id="PF13458"/>
    </source>
</evidence>
<comment type="caution">
    <text evidence="6">The sequence shown here is derived from an EMBL/GenBank/DDBJ whole genome shotgun (WGS) entry which is preliminary data.</text>
</comment>
<protein>
    <submittedName>
        <fullName evidence="6">Penicillin-binding protein activator</fullName>
    </submittedName>
</protein>
<dbReference type="PANTHER" id="PTHR30483:SF6">
    <property type="entry name" value="PERIPLASMIC BINDING PROTEIN OF ABC TRANSPORTER FOR NATURAL AMINO ACIDS"/>
    <property type="match status" value="1"/>
</dbReference>
<accession>A0A9X2HIM6</accession>
<dbReference type="InterPro" id="IPR028082">
    <property type="entry name" value="Peripla_BP_I"/>
</dbReference>